<organism evidence="2 3">
    <name type="scientific">Novosphingobium flavum</name>
    <dbReference type="NCBI Taxonomy" id="1778672"/>
    <lineage>
        <taxon>Bacteria</taxon>
        <taxon>Pseudomonadati</taxon>
        <taxon>Pseudomonadota</taxon>
        <taxon>Alphaproteobacteria</taxon>
        <taxon>Sphingomonadales</taxon>
        <taxon>Sphingomonadaceae</taxon>
        <taxon>Novosphingobium</taxon>
    </lineage>
</organism>
<dbReference type="EMBL" id="JACLAW010000018">
    <property type="protein sequence ID" value="MBC2667383.1"/>
    <property type="molecule type" value="Genomic_DNA"/>
</dbReference>
<feature type="transmembrane region" description="Helical" evidence="1">
    <location>
        <begin position="296"/>
        <end position="316"/>
    </location>
</feature>
<name>A0A7X1FUU6_9SPHN</name>
<feature type="transmembrane region" description="Helical" evidence="1">
    <location>
        <begin position="267"/>
        <end position="284"/>
    </location>
</feature>
<keyword evidence="3" id="KW-1185">Reference proteome</keyword>
<reference evidence="2 3" key="1">
    <citation type="submission" date="2020-08" db="EMBL/GenBank/DDBJ databases">
        <title>The genome sequence of type strain Novosphingobium flavum NBRC 111647.</title>
        <authorList>
            <person name="Liu Y."/>
        </authorList>
    </citation>
    <scope>NUCLEOTIDE SEQUENCE [LARGE SCALE GENOMIC DNA]</scope>
    <source>
        <strain evidence="2 3">NBRC 111647</strain>
    </source>
</reference>
<feature type="transmembrane region" description="Helical" evidence="1">
    <location>
        <begin position="328"/>
        <end position="347"/>
    </location>
</feature>
<feature type="transmembrane region" description="Helical" evidence="1">
    <location>
        <begin position="173"/>
        <end position="201"/>
    </location>
</feature>
<feature type="transmembrane region" description="Helical" evidence="1">
    <location>
        <begin position="118"/>
        <end position="137"/>
    </location>
</feature>
<keyword evidence="1" id="KW-0472">Membrane</keyword>
<evidence type="ECO:0000313" key="3">
    <source>
        <dbReference type="Proteomes" id="UP000566813"/>
    </source>
</evidence>
<dbReference type="Proteomes" id="UP000566813">
    <property type="component" value="Unassembled WGS sequence"/>
</dbReference>
<dbReference type="RefSeq" id="WP_185665677.1">
    <property type="nucleotide sequence ID" value="NZ_JACLAW010000018.1"/>
</dbReference>
<dbReference type="AlphaFoldDB" id="A0A7X1FUU6"/>
<feature type="transmembrane region" description="Helical" evidence="1">
    <location>
        <begin position="92"/>
        <end position="109"/>
    </location>
</feature>
<comment type="caution">
    <text evidence="2">The sequence shown here is derived from an EMBL/GenBank/DDBJ whole genome shotgun (WGS) entry which is preliminary data.</text>
</comment>
<gene>
    <name evidence="2" type="ORF">H7F51_17835</name>
</gene>
<feature type="transmembrane region" description="Helical" evidence="1">
    <location>
        <begin position="143"/>
        <end position="161"/>
    </location>
</feature>
<keyword evidence="1" id="KW-1133">Transmembrane helix</keyword>
<feature type="transmembrane region" description="Helical" evidence="1">
    <location>
        <begin position="213"/>
        <end position="234"/>
    </location>
</feature>
<proteinExistence type="predicted"/>
<evidence type="ECO:0008006" key="4">
    <source>
        <dbReference type="Google" id="ProtNLM"/>
    </source>
</evidence>
<evidence type="ECO:0000256" key="1">
    <source>
        <dbReference type="SAM" id="Phobius"/>
    </source>
</evidence>
<keyword evidence="1" id="KW-0812">Transmembrane</keyword>
<sequence length="498" mass="52883">MQAPRTETATFSASFRGALLAVLALVFAVISIRAALGRSAWYDEYYTFYVSRPAQPFGAFWASAMRDNHPPLYYLLARAATWLGETIPPRRLVNLAFAALAALALWRIGRRRPALKPVLFAYAVGLAGASPVIVRMAELRSNFLAYALGAVTVAALAAFAVPHERMSRRATVALAATLALSFTVHLAATVILAAVAASFGLRLILARDWPGTARLALVGLVAALPFALCMAAQFGTISGNTRSFWIPGGFTVARWTIEMELIAGVKANPVLTVAGLAGLVLTGWRDLASRRLSPGLSLALTLGAGLALAIAALVAIHLERPFVIARYLICLHPVVLMILALGVATLAESLGRLVHAALDCALVIAALVSLQGQLQRTLALPGWDTSAAAIDSDVRACPATAVHAALDWNRAVLDLPPAENRAVVPFAYDFVAARHGFALEPPASRRMASGCPTLFWAEHVPGSLPDTATIAARLRQLGYPVSHGELARQGDGWIFTAR</sequence>
<protein>
    <recommendedName>
        <fullName evidence="4">Glycosyltransferase RgtA/B/C/D-like domain-containing protein</fullName>
    </recommendedName>
</protein>
<evidence type="ECO:0000313" key="2">
    <source>
        <dbReference type="EMBL" id="MBC2667383.1"/>
    </source>
</evidence>
<accession>A0A7X1FUU6</accession>